<accession>A0ACC1K697</accession>
<evidence type="ECO:0000313" key="1">
    <source>
        <dbReference type="EMBL" id="KAJ2774089.1"/>
    </source>
</evidence>
<name>A0ACC1K697_9FUNG</name>
<dbReference type="EMBL" id="JANBUJ010000137">
    <property type="protein sequence ID" value="KAJ2774089.1"/>
    <property type="molecule type" value="Genomic_DNA"/>
</dbReference>
<dbReference type="Proteomes" id="UP001140234">
    <property type="component" value="Unassembled WGS sequence"/>
</dbReference>
<evidence type="ECO:0000313" key="2">
    <source>
        <dbReference type="Proteomes" id="UP001140234"/>
    </source>
</evidence>
<organism evidence="1 2">
    <name type="scientific">Coemansia nantahalensis</name>
    <dbReference type="NCBI Taxonomy" id="2789366"/>
    <lineage>
        <taxon>Eukaryota</taxon>
        <taxon>Fungi</taxon>
        <taxon>Fungi incertae sedis</taxon>
        <taxon>Zoopagomycota</taxon>
        <taxon>Kickxellomycotina</taxon>
        <taxon>Kickxellomycetes</taxon>
        <taxon>Kickxellales</taxon>
        <taxon>Kickxellaceae</taxon>
        <taxon>Coemansia</taxon>
    </lineage>
</organism>
<protein>
    <submittedName>
        <fullName evidence="1">Uncharacterized protein</fullName>
    </submittedName>
</protein>
<keyword evidence="2" id="KW-1185">Reference proteome</keyword>
<reference evidence="1" key="1">
    <citation type="submission" date="2022-07" db="EMBL/GenBank/DDBJ databases">
        <title>Phylogenomic reconstructions and comparative analyses of Kickxellomycotina fungi.</title>
        <authorList>
            <person name="Reynolds N.K."/>
            <person name="Stajich J.E."/>
            <person name="Barry K."/>
            <person name="Grigoriev I.V."/>
            <person name="Crous P."/>
            <person name="Smith M.E."/>
        </authorList>
    </citation>
    <scope>NUCLEOTIDE SEQUENCE</scope>
    <source>
        <strain evidence="1">CBS 109366</strain>
    </source>
</reference>
<gene>
    <name evidence="1" type="ORF">IWQ57_000987</name>
</gene>
<comment type="caution">
    <text evidence="1">The sequence shown here is derived from an EMBL/GenBank/DDBJ whole genome shotgun (WGS) entry which is preliminary data.</text>
</comment>
<proteinExistence type="predicted"/>
<sequence>MKSEPLDVFAAGLAYLGNVHVDYDDERIYFIPSMYAGELRHMTLRNMPANHEWSSFATEDDSQQIMFTELQSLRLLYNRLYMDDDSGEPIEHGDDHPWTLQFPALETAAIHCTVDRCPLLEYAEFPEIMDSLHIEARPAVFRAIARRGLPAARRLSLEVSRGSGANPSVFADLDAILDSAGMSEELALCCSDRELRVVRGDITCRALTRLEVSGPVSVDAMVGLVGTLPNLVRLALWQLTFEERETNLPIPEPEESGWVAPLSTKLARLTISYHPDRYSAAEVVPAAQYMLLRAPALETFVAPHYVQERMAEFVQRFAQQAPRLAEVTLERC</sequence>